<name>A0ABW5UX44_9MICO</name>
<evidence type="ECO:0000313" key="9">
    <source>
        <dbReference type="Proteomes" id="UP001597492"/>
    </source>
</evidence>
<evidence type="ECO:0000256" key="5">
    <source>
        <dbReference type="RuleBase" id="RU363032"/>
    </source>
</evidence>
<dbReference type="RefSeq" id="WP_019619629.1">
    <property type="nucleotide sequence ID" value="NZ_JBHUNE010000006.1"/>
</dbReference>
<organism evidence="8 9">
    <name type="scientific">Gulosibacter faecalis</name>
    <dbReference type="NCBI Taxonomy" id="272240"/>
    <lineage>
        <taxon>Bacteria</taxon>
        <taxon>Bacillati</taxon>
        <taxon>Actinomycetota</taxon>
        <taxon>Actinomycetes</taxon>
        <taxon>Micrococcales</taxon>
        <taxon>Microbacteriaceae</taxon>
        <taxon>Gulosibacter</taxon>
    </lineage>
</organism>
<keyword evidence="4 5" id="KW-0472">Membrane</keyword>
<dbReference type="Pfam" id="PF00528">
    <property type="entry name" value="BPD_transp_1"/>
    <property type="match status" value="1"/>
</dbReference>
<gene>
    <name evidence="8" type="ORF">ACFSW7_07730</name>
</gene>
<dbReference type="Proteomes" id="UP001597492">
    <property type="component" value="Unassembled WGS sequence"/>
</dbReference>
<dbReference type="InterPro" id="IPR052730">
    <property type="entry name" value="Sugar_ABC_transporter"/>
</dbReference>
<feature type="transmembrane region" description="Helical" evidence="5">
    <location>
        <begin position="295"/>
        <end position="315"/>
    </location>
</feature>
<keyword evidence="3 5" id="KW-1133">Transmembrane helix</keyword>
<reference evidence="9" key="1">
    <citation type="journal article" date="2019" name="Int. J. Syst. Evol. Microbiol.">
        <title>The Global Catalogue of Microorganisms (GCM) 10K type strain sequencing project: providing services to taxonomists for standard genome sequencing and annotation.</title>
        <authorList>
            <consortium name="The Broad Institute Genomics Platform"/>
            <consortium name="The Broad Institute Genome Sequencing Center for Infectious Disease"/>
            <person name="Wu L."/>
            <person name="Ma J."/>
        </authorList>
    </citation>
    <scope>NUCLEOTIDE SEQUENCE [LARGE SCALE GENOMIC DNA]</scope>
    <source>
        <strain evidence="9">TISTR 1514</strain>
    </source>
</reference>
<comment type="subcellular location">
    <subcellularLocation>
        <location evidence="5">Cell membrane</location>
        <topology evidence="5">Multi-pass membrane protein</topology>
    </subcellularLocation>
    <subcellularLocation>
        <location evidence="1">Membrane</location>
        <topology evidence="1">Multi-pass membrane protein</topology>
    </subcellularLocation>
</comment>
<comment type="caution">
    <text evidence="8">The sequence shown here is derived from an EMBL/GenBank/DDBJ whole genome shotgun (WGS) entry which is preliminary data.</text>
</comment>
<comment type="similarity">
    <text evidence="5">Belongs to the binding-protein-dependent transport system permease family.</text>
</comment>
<dbReference type="SUPFAM" id="SSF161098">
    <property type="entry name" value="MetI-like"/>
    <property type="match status" value="1"/>
</dbReference>
<feature type="domain" description="ABC transmembrane type-1" evidence="7">
    <location>
        <begin position="106"/>
        <end position="311"/>
    </location>
</feature>
<dbReference type="PANTHER" id="PTHR43759">
    <property type="entry name" value="TREHALOSE TRANSPORT SYSTEM PERMEASE PROTEIN SUGA"/>
    <property type="match status" value="1"/>
</dbReference>
<feature type="transmembrane region" description="Helical" evidence="5">
    <location>
        <begin position="102"/>
        <end position="131"/>
    </location>
</feature>
<dbReference type="Gene3D" id="1.10.3720.10">
    <property type="entry name" value="MetI-like"/>
    <property type="match status" value="1"/>
</dbReference>
<evidence type="ECO:0000256" key="6">
    <source>
        <dbReference type="SAM" id="MobiDB-lite"/>
    </source>
</evidence>
<dbReference type="InterPro" id="IPR035906">
    <property type="entry name" value="MetI-like_sf"/>
</dbReference>
<accession>A0ABW5UX44</accession>
<evidence type="ECO:0000256" key="2">
    <source>
        <dbReference type="ARBA" id="ARBA00022692"/>
    </source>
</evidence>
<evidence type="ECO:0000256" key="1">
    <source>
        <dbReference type="ARBA" id="ARBA00004141"/>
    </source>
</evidence>
<keyword evidence="5" id="KW-0813">Transport</keyword>
<dbReference type="CDD" id="cd06261">
    <property type="entry name" value="TM_PBP2"/>
    <property type="match status" value="1"/>
</dbReference>
<feature type="transmembrane region" description="Helical" evidence="5">
    <location>
        <begin position="143"/>
        <end position="165"/>
    </location>
</feature>
<evidence type="ECO:0000313" key="8">
    <source>
        <dbReference type="EMBL" id="MFD2758266.1"/>
    </source>
</evidence>
<feature type="compositionally biased region" description="Polar residues" evidence="6">
    <location>
        <begin position="345"/>
        <end position="357"/>
    </location>
</feature>
<evidence type="ECO:0000259" key="7">
    <source>
        <dbReference type="PROSITE" id="PS50928"/>
    </source>
</evidence>
<feature type="transmembrane region" description="Helical" evidence="5">
    <location>
        <begin position="185"/>
        <end position="215"/>
    </location>
</feature>
<feature type="transmembrane region" description="Helical" evidence="5">
    <location>
        <begin position="27"/>
        <end position="51"/>
    </location>
</feature>
<keyword evidence="2 5" id="KW-0812">Transmembrane</keyword>
<dbReference type="PANTHER" id="PTHR43759:SF1">
    <property type="entry name" value="GLUCOSE IMPORT SYSTEM PERMEASE PROTEIN GLCT"/>
    <property type="match status" value="1"/>
</dbReference>
<dbReference type="InterPro" id="IPR000515">
    <property type="entry name" value="MetI-like"/>
</dbReference>
<keyword evidence="9" id="KW-1185">Reference proteome</keyword>
<protein>
    <submittedName>
        <fullName evidence="8">Carbohydrate ABC transporter permease</fullName>
    </submittedName>
</protein>
<proteinExistence type="inferred from homology"/>
<evidence type="ECO:0000256" key="4">
    <source>
        <dbReference type="ARBA" id="ARBA00023136"/>
    </source>
</evidence>
<dbReference type="PROSITE" id="PS50928">
    <property type="entry name" value="ABC_TM1"/>
    <property type="match status" value="1"/>
</dbReference>
<sequence>MTSSSSTTRQGPASPVQRKWRSDGKSAVWLIAPAMIVLAIVIGYPIISAIVQSFNQDRMFDPNTGFFQDGGFAGISNYTHWLLQDCGGGVNSCPPGTTGSQFWQAIGVTFLLTIITVSLEVVIGFGMAIIMGRNMVGRGLLRAAVLVPWAIPTAVTAKLWAFIFAPQGIVNSLTGLDLQWTTGTWELLTAVIVADVWKTTPFVALLILAGLQLIPKDVYEAARIDGATKWQQFRQITLPLVRPALMVAILFRLLDALRMYDLPAIMQGNTSGSATTMSLLVTATMRENEYNNASALSTIVFLIIFICAFIMVKVLGANAVAQTQPAPDLGTGGRKRKRRGPIQTEPVTTRAMTTREK</sequence>
<dbReference type="EMBL" id="JBHUNE010000006">
    <property type="protein sequence ID" value="MFD2758266.1"/>
    <property type="molecule type" value="Genomic_DNA"/>
</dbReference>
<feature type="region of interest" description="Disordered" evidence="6">
    <location>
        <begin position="325"/>
        <end position="357"/>
    </location>
</feature>
<evidence type="ECO:0000256" key="3">
    <source>
        <dbReference type="ARBA" id="ARBA00022989"/>
    </source>
</evidence>